<evidence type="ECO:0000259" key="3">
    <source>
        <dbReference type="PROSITE" id="PS51677"/>
    </source>
</evidence>
<dbReference type="EC" id="3.5.1.-" evidence="4"/>
<dbReference type="InterPro" id="IPR011330">
    <property type="entry name" value="Glyco_hydro/deAcase_b/a-brl"/>
</dbReference>
<comment type="subcellular location">
    <subcellularLocation>
        <location evidence="1">Secreted</location>
    </subcellularLocation>
</comment>
<accession>A0ABX9MJD6</accession>
<reference evidence="4 5" key="1">
    <citation type="submission" date="2018-08" db="EMBL/GenBank/DDBJ databases">
        <title>Meiothermus hypogaeus DSM 23238 genome sequencing project.</title>
        <authorList>
            <person name="Da Costa M.S."/>
            <person name="Albuquerque L."/>
            <person name="Raposo P."/>
            <person name="Froufe H.J.C."/>
            <person name="Barroso C.S."/>
            <person name="Egas C."/>
        </authorList>
    </citation>
    <scope>NUCLEOTIDE SEQUENCE [LARGE SCALE GENOMIC DNA]</scope>
    <source>
        <strain evidence="4 5">DSM 23238</strain>
    </source>
</reference>
<organism evidence="4 5">
    <name type="scientific">Meiothermus hypogaeus</name>
    <dbReference type="NCBI Taxonomy" id="884155"/>
    <lineage>
        <taxon>Bacteria</taxon>
        <taxon>Thermotogati</taxon>
        <taxon>Deinococcota</taxon>
        <taxon>Deinococci</taxon>
        <taxon>Thermales</taxon>
        <taxon>Thermaceae</taxon>
        <taxon>Meiothermus</taxon>
    </lineage>
</organism>
<dbReference type="GO" id="GO:0016787">
    <property type="term" value="F:hydrolase activity"/>
    <property type="evidence" value="ECO:0007669"/>
    <property type="project" value="UniProtKB-KW"/>
</dbReference>
<dbReference type="SUPFAM" id="SSF88713">
    <property type="entry name" value="Glycoside hydrolase/deacetylase"/>
    <property type="match status" value="1"/>
</dbReference>
<dbReference type="Pfam" id="PF01522">
    <property type="entry name" value="Polysacc_deac_1"/>
    <property type="match status" value="1"/>
</dbReference>
<evidence type="ECO:0000256" key="1">
    <source>
        <dbReference type="ARBA" id="ARBA00004613"/>
    </source>
</evidence>
<dbReference type="Proteomes" id="UP000265443">
    <property type="component" value="Unassembled WGS sequence"/>
</dbReference>
<comment type="caution">
    <text evidence="4">The sequence shown here is derived from an EMBL/GenBank/DDBJ whole genome shotgun (WGS) entry which is preliminary data.</text>
</comment>
<protein>
    <submittedName>
        <fullName evidence="4">Poly-beta-1,6-N-acetyl-D-glucosamine N-deacetylase</fullName>
        <ecNumber evidence="4">3.5.1.-</ecNumber>
    </submittedName>
</protein>
<dbReference type="InterPro" id="IPR002509">
    <property type="entry name" value="NODB_dom"/>
</dbReference>
<dbReference type="EMBL" id="QWKY01000060">
    <property type="protein sequence ID" value="RIH76053.1"/>
    <property type="molecule type" value="Genomic_DNA"/>
</dbReference>
<dbReference type="Gene3D" id="3.20.20.370">
    <property type="entry name" value="Glycoside hydrolase/deacetylase"/>
    <property type="match status" value="1"/>
</dbReference>
<evidence type="ECO:0000313" key="5">
    <source>
        <dbReference type="Proteomes" id="UP000265443"/>
    </source>
</evidence>
<keyword evidence="5" id="KW-1185">Reference proteome</keyword>
<dbReference type="PANTHER" id="PTHR34216">
    <property type="match status" value="1"/>
</dbReference>
<keyword evidence="2" id="KW-0732">Signal</keyword>
<sequence length="273" mass="30329">MRSLLNACFKVLDRTGWISSNRTVVLAYHSIRPPGLYQYSTSAALFEAHLEWLAAHCAVVGFDEVLLSAKQPLGKPRVAITFDDGYRDNVEIALPLLQKYRLPATFFVTTGLLQKDSSTLNHLATYFGNSIKAMGPLDFSGLQILDAAGMTIGAHTHTHRNLRQVSPKEQHEELHKSRAILEDALGKAVLTMSYPYGLPGYAVDSRVSRASLETGYRLAATVHLRAVRPLDNPSQIPRFVVTDENLQDLRTIVFGGMDVVGWYQDATFSLLRK</sequence>
<dbReference type="PANTHER" id="PTHR34216:SF3">
    <property type="entry name" value="POLY-BETA-1,6-N-ACETYL-D-GLUCOSAMINE N-DEACETYLASE"/>
    <property type="match status" value="1"/>
</dbReference>
<evidence type="ECO:0000313" key="4">
    <source>
        <dbReference type="EMBL" id="RIH76053.1"/>
    </source>
</evidence>
<dbReference type="CDD" id="cd10918">
    <property type="entry name" value="CE4_NodB_like_5s_6s"/>
    <property type="match status" value="1"/>
</dbReference>
<gene>
    <name evidence="4" type="primary">icaB_2</name>
    <name evidence="4" type="ORF">Mhypo_02662</name>
</gene>
<evidence type="ECO:0000256" key="2">
    <source>
        <dbReference type="ARBA" id="ARBA00022729"/>
    </source>
</evidence>
<feature type="domain" description="NodB homology" evidence="3">
    <location>
        <begin position="76"/>
        <end position="273"/>
    </location>
</feature>
<dbReference type="PROSITE" id="PS51677">
    <property type="entry name" value="NODB"/>
    <property type="match status" value="1"/>
</dbReference>
<dbReference type="InterPro" id="IPR051398">
    <property type="entry name" value="Polysacch_Deacetylase"/>
</dbReference>
<name>A0ABX9MJD6_9DEIN</name>
<proteinExistence type="predicted"/>
<keyword evidence="4" id="KW-0378">Hydrolase</keyword>